<dbReference type="Pfam" id="PF14732">
    <property type="entry name" value="UAE_UbL"/>
    <property type="match status" value="1"/>
</dbReference>
<feature type="binding site" evidence="11">
    <location>
        <position position="171"/>
    </location>
    <ligand>
        <name>Zn(2+)</name>
        <dbReference type="ChEBI" id="CHEBI:29105"/>
    </ligand>
</feature>
<dbReference type="EMBL" id="JTAI01000039">
    <property type="protein sequence ID" value="PPS95040.1"/>
    <property type="molecule type" value="Genomic_DNA"/>
</dbReference>
<evidence type="ECO:0000256" key="5">
    <source>
        <dbReference type="ARBA" id="ARBA00022786"/>
    </source>
</evidence>
<keyword evidence="6 8" id="KW-0862">Zinc</keyword>
<feature type="binding site" evidence="11">
    <location>
        <position position="460"/>
    </location>
    <ligand>
        <name>Zn(2+)</name>
        <dbReference type="ChEBI" id="CHEBI:29105"/>
    </ligand>
</feature>
<dbReference type="GO" id="GO:0031510">
    <property type="term" value="C:SUMO activating enzyme complex"/>
    <property type="evidence" value="ECO:0007669"/>
    <property type="project" value="UniProtKB-UniRule"/>
</dbReference>
<dbReference type="Proteomes" id="UP001429100">
    <property type="component" value="Unassembled WGS sequence"/>
</dbReference>
<dbReference type="GO" id="GO:0046872">
    <property type="term" value="F:metal ion binding"/>
    <property type="evidence" value="ECO:0007669"/>
    <property type="project" value="UniProtKB-KW"/>
</dbReference>
<dbReference type="Proteomes" id="UP000199752">
    <property type="component" value="Chromosome 2"/>
</dbReference>
<evidence type="ECO:0000256" key="1">
    <source>
        <dbReference type="ARBA" id="ARBA00004718"/>
    </source>
</evidence>
<dbReference type="GO" id="GO:0019948">
    <property type="term" value="F:SUMO activating enzyme activity"/>
    <property type="evidence" value="ECO:0007669"/>
    <property type="project" value="UniProtKB-UniRule"/>
</dbReference>
<name>A0A0S4TBT6_CRYHO</name>
<dbReference type="InterPro" id="IPR023318">
    <property type="entry name" value="Ub_act_enz_dom_a_sf"/>
</dbReference>
<feature type="active site" description="Glycyl thioester intermediate" evidence="9">
    <location>
        <position position="183"/>
    </location>
</feature>
<dbReference type="PIRSF" id="PIRSF039133">
    <property type="entry name" value="SUMO_E1B"/>
    <property type="match status" value="1"/>
</dbReference>
<dbReference type="Gene3D" id="1.10.10.520">
    <property type="entry name" value="Ubiquitin activating enzymes (Uba3). Chain: B, domain 2"/>
    <property type="match status" value="1"/>
</dbReference>
<dbReference type="SUPFAM" id="SSF69572">
    <property type="entry name" value="Activating enzymes of the ubiquitin-like proteins"/>
    <property type="match status" value="1"/>
</dbReference>
<feature type="binding site" evidence="10">
    <location>
        <position position="52"/>
    </location>
    <ligand>
        <name>ATP</name>
        <dbReference type="ChEBI" id="CHEBI:30616"/>
    </ligand>
</feature>
<dbReference type="UniPathway" id="UPA00886"/>
<evidence type="ECO:0000256" key="4">
    <source>
        <dbReference type="ARBA" id="ARBA00022741"/>
    </source>
</evidence>
<evidence type="ECO:0000256" key="7">
    <source>
        <dbReference type="ARBA" id="ARBA00022840"/>
    </source>
</evidence>
<feature type="binding site" evidence="11">
    <location>
        <position position="463"/>
    </location>
    <ligand>
        <name>Zn(2+)</name>
        <dbReference type="ChEBI" id="CHEBI:29105"/>
    </ligand>
</feature>
<dbReference type="InterPro" id="IPR035985">
    <property type="entry name" value="Ubiquitin-activating_enz"/>
</dbReference>
<comment type="subunit">
    <text evidence="8">Heterodimer.</text>
</comment>
<reference evidence="16 17" key="1">
    <citation type="submission" date="2014-11" db="EMBL/GenBank/DDBJ databases">
        <title>Comparative genomic analysis of Cryptosporidium hominis reveals occurrence of genetic recombination in virulent subtypes.</title>
        <authorList>
            <person name="Guo Y."/>
            <person name="Tang K."/>
            <person name="Frace M."/>
            <person name="Li N."/>
            <person name="Roellig D.M."/>
            <person name="Sammons S."/>
            <person name="Knipe K."/>
            <person name="Rowe L."/>
            <person name="Feng Y."/>
            <person name="Xiao L."/>
        </authorList>
    </citation>
    <scope>NUCLEOTIDE SEQUENCE [LARGE SCALE GENOMIC DNA]</scope>
    <source>
        <strain evidence="16">30976</strain>
    </source>
</reference>
<dbReference type="VEuPathDB" id="CryptoDB:GY17_00002096"/>
<dbReference type="GO" id="GO:0005524">
    <property type="term" value="F:ATP binding"/>
    <property type="evidence" value="ECO:0007669"/>
    <property type="project" value="UniProtKB-UniRule"/>
</dbReference>
<evidence type="ECO:0000256" key="10">
    <source>
        <dbReference type="PIRSR" id="PIRSR039133-2"/>
    </source>
</evidence>
<reference evidence="15" key="2">
    <citation type="submission" date="2015-08" db="EMBL/GenBank/DDBJ databases">
        <authorList>
            <person name="Babu N.S."/>
            <person name="Beckwith C.J."/>
            <person name="Beseler K.G."/>
            <person name="Brison A."/>
            <person name="Carone J.V."/>
            <person name="Caskin T.P."/>
            <person name="Diamond M."/>
            <person name="Durham M.E."/>
            <person name="Foxe J.M."/>
            <person name="Go M."/>
            <person name="Henderson B.A."/>
            <person name="Jones I.B."/>
            <person name="McGettigan J.A."/>
            <person name="Micheletti S.J."/>
            <person name="Nasrallah M.E."/>
            <person name="Ortiz D."/>
            <person name="Piller C.R."/>
            <person name="Privatt S.R."/>
            <person name="Schneider S.L."/>
            <person name="Sharp S."/>
            <person name="Smith T.C."/>
            <person name="Stanton J.D."/>
            <person name="Ullery H.E."/>
            <person name="Wilson R.J."/>
            <person name="Serrano M.G."/>
            <person name="Buck G."/>
            <person name="Lee V."/>
            <person name="Wang Y."/>
            <person name="Carvalho R."/>
            <person name="Voegtly L."/>
            <person name="Shi R."/>
            <person name="Duckworth R."/>
            <person name="Johnson A."/>
            <person name="Loviza R."/>
            <person name="Walstead R."/>
            <person name="Shah Z."/>
            <person name="Kiflezghi M."/>
            <person name="Wade K."/>
            <person name="Ball S.L."/>
            <person name="Bradley K.W."/>
            <person name="Asai D.J."/>
            <person name="Bowman C.A."/>
            <person name="Russell D.A."/>
            <person name="Pope W.H."/>
            <person name="Jacobs-Sera D."/>
            <person name="Hendrix R.W."/>
            <person name="Hatfull G.F."/>
        </authorList>
    </citation>
    <scope>NUCLEOTIDE SEQUENCE [LARGE SCALE GENOMIC DNA]</scope>
</reference>
<comment type="pathway">
    <text evidence="1 8">Protein modification; protein sumoylation.</text>
</comment>
<dbReference type="PANTHER" id="PTHR10953">
    <property type="entry name" value="UBIQUITIN-ACTIVATING ENZYME E1"/>
    <property type="match status" value="1"/>
</dbReference>
<feature type="binding site" evidence="10">
    <location>
        <begin position="28"/>
        <end position="33"/>
    </location>
    <ligand>
        <name>ATP</name>
        <dbReference type="ChEBI" id="CHEBI:30616"/>
    </ligand>
</feature>
<proteinExistence type="inferred from homology"/>
<evidence type="ECO:0000259" key="14">
    <source>
        <dbReference type="Pfam" id="PF14732"/>
    </source>
</evidence>
<dbReference type="VEuPathDB" id="CryptoDB:CHUDEA2_1460"/>
<accession>A0A0S4TBT6</accession>
<evidence type="ECO:0000256" key="8">
    <source>
        <dbReference type="PIRNR" id="PIRNR039133"/>
    </source>
</evidence>
<dbReference type="FunFam" id="3.50.50.80:FF:000002">
    <property type="entry name" value="SUMO-activating enzyme subunit 2"/>
    <property type="match status" value="1"/>
</dbReference>
<evidence type="ECO:0000256" key="3">
    <source>
        <dbReference type="ARBA" id="ARBA00022723"/>
    </source>
</evidence>
<evidence type="ECO:0000259" key="13">
    <source>
        <dbReference type="Pfam" id="PF10585"/>
    </source>
</evidence>
<gene>
    <name evidence="15" type="ORF">CHUDEA2_1460</name>
    <name evidence="16" type="ORF">GY17_00002096</name>
</gene>
<feature type="binding site" evidence="10">
    <location>
        <position position="76"/>
    </location>
    <ligand>
        <name>ATP</name>
        <dbReference type="ChEBI" id="CHEBI:30616"/>
    </ligand>
</feature>
<evidence type="ECO:0000256" key="9">
    <source>
        <dbReference type="PIRSR" id="PIRSR039133-1"/>
    </source>
</evidence>
<dbReference type="EMBL" id="LN877948">
    <property type="protein sequence ID" value="CUV04501.1"/>
    <property type="molecule type" value="Genomic_DNA"/>
</dbReference>
<keyword evidence="4 8" id="KW-0547">Nucleotide-binding</keyword>
<dbReference type="VEuPathDB" id="CryptoDB:Chro.20160"/>
<dbReference type="Gene3D" id="3.50.50.80">
    <property type="entry name" value="Ubiquitin-activating enzyme E1, inactive adenylation domain, subdomain 1"/>
    <property type="match status" value="1"/>
</dbReference>
<evidence type="ECO:0000313" key="17">
    <source>
        <dbReference type="Proteomes" id="UP001429100"/>
    </source>
</evidence>
<feature type="domain" description="Ubiquitin/SUMO-activating enzyme ubiquitin-like" evidence="14">
    <location>
        <begin position="473"/>
        <end position="558"/>
    </location>
</feature>
<protein>
    <recommendedName>
        <fullName evidence="8">SUMO-activating enzyme subunit</fullName>
    </recommendedName>
</protein>
<evidence type="ECO:0000259" key="12">
    <source>
        <dbReference type="Pfam" id="PF00899"/>
    </source>
</evidence>
<dbReference type="Pfam" id="PF10585">
    <property type="entry name" value="UBA_E1_SCCH"/>
    <property type="match status" value="1"/>
</dbReference>
<evidence type="ECO:0000313" key="16">
    <source>
        <dbReference type="EMBL" id="PPS95040.1"/>
    </source>
</evidence>
<keyword evidence="5 8" id="KW-0833">Ubl conjugation pathway</keyword>
<dbReference type="GO" id="GO:0005737">
    <property type="term" value="C:cytoplasm"/>
    <property type="evidence" value="ECO:0007669"/>
    <property type="project" value="TreeGrafter"/>
</dbReference>
<sequence>MNLFENVKKVLGEELFFKIQLSKILVVGAGGIGCELVKDLILSGFCNITIIDMDGIDISNLNRQFFFRRKHVGMNKSTVVALEAKKLFNKCNSDNHKVSNIVGIVGNIMDYNTEFFNQFDVVLNALDNISARSYVNKICIASNIELIDSGSAGYNGQVHPIIPRVSRCYECYPPPTQKTFPVCTIRSVPDKPQHSIAWSKYLFDIVFGVRHDEKEESDNILSDISKKVQIDLDNLKQLEKNEASEFIENYIVNMFNFLFYSEITLLANNQEMYISNDKKIPIPISWDDIQRKNYIDRVINSEDDLENSEQKVFSIKENAELFFNSVRKIIINRMNEIGTASLCFDKDNKDAMDFVSAASNLRSYNFHIPLQSRWSCQSIAGSIVPAVASTNAIVSGVQIAQLLLMLKSKLSSLTNPEAGNSDCSSNNKLLFVNKFVWIRSIPMGRFIICPESLEKCNPKCLICSQVLVKIKIVSFDKWNLMEFVKGIICQHLKLSEPSVELNGKCIWDPDLLEDDHFIKYSSQRPLINWKFSDGCIVSITDFSCGEFQCDAIINICDKNIIKSEKNFQTYEKNGEPFTITIESSKTSLNDSCRDYLSSESSDDEILSEFQGNLDNSSIRKRSFNASENVENTPKKRR</sequence>
<dbReference type="PANTHER" id="PTHR10953:SF5">
    <property type="entry name" value="SUMO-ACTIVATING ENZYME SUBUNIT 2"/>
    <property type="match status" value="1"/>
</dbReference>
<organism evidence="15">
    <name type="scientific">Cryptosporidium hominis</name>
    <dbReference type="NCBI Taxonomy" id="237895"/>
    <lineage>
        <taxon>Eukaryota</taxon>
        <taxon>Sar</taxon>
        <taxon>Alveolata</taxon>
        <taxon>Apicomplexa</taxon>
        <taxon>Conoidasida</taxon>
        <taxon>Coccidia</taxon>
        <taxon>Eucoccidiorida</taxon>
        <taxon>Eimeriorina</taxon>
        <taxon>Cryptosporidiidae</taxon>
        <taxon>Cryptosporidium</taxon>
    </lineage>
</organism>
<feature type="domain" description="Ubiquitin-activating enzyme SCCH" evidence="13">
    <location>
        <begin position="289"/>
        <end position="375"/>
    </location>
</feature>
<dbReference type="GO" id="GO:0016925">
    <property type="term" value="P:protein sumoylation"/>
    <property type="evidence" value="ECO:0007669"/>
    <property type="project" value="UniProtKB-UniRule"/>
</dbReference>
<evidence type="ECO:0000256" key="2">
    <source>
        <dbReference type="ARBA" id="ARBA00005673"/>
    </source>
</evidence>
<feature type="binding site" evidence="11">
    <location>
        <position position="168"/>
    </location>
    <ligand>
        <name>Zn(2+)</name>
        <dbReference type="ChEBI" id="CHEBI:29105"/>
    </ligand>
</feature>
<keyword evidence="17" id="KW-1185">Reference proteome</keyword>
<evidence type="ECO:0000256" key="11">
    <source>
        <dbReference type="PIRSR" id="PIRSR039133-3"/>
    </source>
</evidence>
<dbReference type="VEuPathDB" id="CryptoDB:ChTU502y2012_418g0340"/>
<dbReference type="OrthoDB" id="10252231at2759"/>
<dbReference type="InterPro" id="IPR028077">
    <property type="entry name" value="UAE_UbL_dom"/>
</dbReference>
<dbReference type="InterPro" id="IPR030661">
    <property type="entry name" value="Uba2"/>
</dbReference>
<keyword evidence="3 8" id="KW-0479">Metal-binding</keyword>
<dbReference type="InterPro" id="IPR042449">
    <property type="entry name" value="Ub-E1_IAD_1"/>
</dbReference>
<feature type="binding site" evidence="10">
    <location>
        <begin position="60"/>
        <end position="63"/>
    </location>
    <ligand>
        <name>ATP</name>
        <dbReference type="ChEBI" id="CHEBI:30616"/>
    </ligand>
</feature>
<comment type="similarity">
    <text evidence="2 8">Belongs to the ubiquitin-activating E1 family.</text>
</comment>
<dbReference type="Pfam" id="PF00899">
    <property type="entry name" value="ThiF"/>
    <property type="match status" value="1"/>
</dbReference>
<dbReference type="InterPro" id="IPR045886">
    <property type="entry name" value="ThiF/MoeB/HesA"/>
</dbReference>
<keyword evidence="7 8" id="KW-0067">ATP-binding</keyword>
<dbReference type="InterPro" id="IPR000594">
    <property type="entry name" value="ThiF_NAD_FAD-bd"/>
</dbReference>
<dbReference type="InterPro" id="IPR019572">
    <property type="entry name" value="UBA_E1_SCCH"/>
</dbReference>
<dbReference type="AlphaFoldDB" id="A0A0S4TBT6"/>
<reference evidence="16 17" key="3">
    <citation type="submission" date="2017-10" db="EMBL/GenBank/DDBJ databases">
        <title>Consistent, comparative and evidence-based genome annotation and re-annotation for the closely-related species, Cryptosporidium parvum, C. hominis and C. tyzzeri.</title>
        <authorList>
            <person name="Baptista R.P."/>
            <person name="Li Y."/>
            <person name="Sateriale A."/>
            <person name="Striepen B."/>
            <person name="Kissinger J.C."/>
        </authorList>
    </citation>
    <scope>NUCLEOTIDE SEQUENCE [LARGE SCALE GENOMIC DNA]</scope>
    <source>
        <strain evidence="16">30976</strain>
    </source>
</reference>
<dbReference type="Gene3D" id="3.10.290.20">
    <property type="entry name" value="Ubiquitin-like 2 activating enzyme e1b. Chain: B, domain 3"/>
    <property type="match status" value="1"/>
</dbReference>
<feature type="binding site" evidence="10">
    <location>
        <begin position="127"/>
        <end position="132"/>
    </location>
    <ligand>
        <name>ATP</name>
        <dbReference type="ChEBI" id="CHEBI:30616"/>
    </ligand>
</feature>
<evidence type="ECO:0000313" key="15">
    <source>
        <dbReference type="EMBL" id="CUV04501.1"/>
    </source>
</evidence>
<feature type="domain" description="THIF-type NAD/FAD binding fold" evidence="12">
    <location>
        <begin position="10"/>
        <end position="409"/>
    </location>
</feature>
<evidence type="ECO:0000256" key="6">
    <source>
        <dbReference type="ARBA" id="ARBA00022833"/>
    </source>
</evidence>